<organism evidence="2 3">
    <name type="scientific">Hymenobacter montanus</name>
    <dbReference type="NCBI Taxonomy" id="2771359"/>
    <lineage>
        <taxon>Bacteria</taxon>
        <taxon>Pseudomonadati</taxon>
        <taxon>Bacteroidota</taxon>
        <taxon>Cytophagia</taxon>
        <taxon>Cytophagales</taxon>
        <taxon>Hymenobacteraceae</taxon>
        <taxon>Hymenobacter</taxon>
    </lineage>
</organism>
<gene>
    <name evidence="2" type="ORF">IC235_19365</name>
</gene>
<name>A0A927BHL5_9BACT</name>
<evidence type="ECO:0000259" key="1">
    <source>
        <dbReference type="Pfam" id="PF05099"/>
    </source>
</evidence>
<evidence type="ECO:0000313" key="3">
    <source>
        <dbReference type="Proteomes" id="UP000612233"/>
    </source>
</evidence>
<keyword evidence="3" id="KW-1185">Reference proteome</keyword>
<dbReference type="EMBL" id="JACXAD010000027">
    <property type="protein sequence ID" value="MBD2770053.1"/>
    <property type="molecule type" value="Genomic_DNA"/>
</dbReference>
<dbReference type="SUPFAM" id="SSF158682">
    <property type="entry name" value="TerB-like"/>
    <property type="match status" value="1"/>
</dbReference>
<accession>A0A927BHL5</accession>
<sequence>MGLFDKVFSSNAVQTNPFTDPREAFFAVLYACMSVDGNVADEEINALVVLTQQKALFRGVNVVEMYRRIVPKVIALGARKEIITLAAPHVPADLRLTLFANCVDFAASDGVVGAAEQAILEQIAQALALSEQESQNILEVILIKNRG</sequence>
<dbReference type="RefSeq" id="WP_191006864.1">
    <property type="nucleotide sequence ID" value="NZ_JACXAD010000027.1"/>
</dbReference>
<comment type="caution">
    <text evidence="2">The sequence shown here is derived from an EMBL/GenBank/DDBJ whole genome shotgun (WGS) entry which is preliminary data.</text>
</comment>
<dbReference type="Proteomes" id="UP000612233">
    <property type="component" value="Unassembled WGS sequence"/>
</dbReference>
<feature type="domain" description="Co-chaperone DjlA N-terminal" evidence="1">
    <location>
        <begin position="23"/>
        <end position="137"/>
    </location>
</feature>
<evidence type="ECO:0000313" key="2">
    <source>
        <dbReference type="EMBL" id="MBD2770053.1"/>
    </source>
</evidence>
<proteinExistence type="predicted"/>
<dbReference type="Gene3D" id="1.10.3680.10">
    <property type="entry name" value="TerB-like"/>
    <property type="match status" value="1"/>
</dbReference>
<dbReference type="InterPro" id="IPR007791">
    <property type="entry name" value="DjlA_N"/>
</dbReference>
<protein>
    <submittedName>
        <fullName evidence="2">Tellurite resistance TerB family protein</fullName>
    </submittedName>
</protein>
<dbReference type="CDD" id="cd07176">
    <property type="entry name" value="terB"/>
    <property type="match status" value="1"/>
</dbReference>
<reference evidence="2" key="1">
    <citation type="submission" date="2020-09" db="EMBL/GenBank/DDBJ databases">
        <authorList>
            <person name="Kim M.K."/>
        </authorList>
    </citation>
    <scope>NUCLEOTIDE SEQUENCE</scope>
    <source>
        <strain evidence="2">BT664</strain>
    </source>
</reference>
<dbReference type="InterPro" id="IPR029024">
    <property type="entry name" value="TerB-like"/>
</dbReference>
<dbReference type="Pfam" id="PF05099">
    <property type="entry name" value="TerB"/>
    <property type="match status" value="1"/>
</dbReference>
<dbReference type="AlphaFoldDB" id="A0A927BHL5"/>